<dbReference type="GO" id="GO:0046872">
    <property type="term" value="F:metal ion binding"/>
    <property type="evidence" value="ECO:0007669"/>
    <property type="project" value="UniProtKB-KW"/>
</dbReference>
<evidence type="ECO:0000256" key="5">
    <source>
        <dbReference type="ARBA" id="ARBA00023157"/>
    </source>
</evidence>
<dbReference type="GO" id="GO:0016020">
    <property type="term" value="C:membrane"/>
    <property type="evidence" value="ECO:0007669"/>
    <property type="project" value="InterPro"/>
</dbReference>
<dbReference type="PRINTS" id="PR00162">
    <property type="entry name" value="RIESKE"/>
</dbReference>
<dbReference type="SUPFAM" id="SSF50022">
    <property type="entry name" value="ISP domain"/>
    <property type="match status" value="1"/>
</dbReference>
<dbReference type="KEGG" id="cok:COCCU_04825"/>
<protein>
    <submittedName>
        <fullName evidence="7">Gamma-glutamylputrescine oxidoreductase</fullName>
        <ecNumber evidence="7">1.4.3.-</ecNumber>
    </submittedName>
</protein>
<dbReference type="EC" id="1.4.3.-" evidence="7"/>
<dbReference type="PANTHER" id="PTHR13847">
    <property type="entry name" value="SARCOSINE DEHYDROGENASE-RELATED"/>
    <property type="match status" value="1"/>
</dbReference>
<dbReference type="Proteomes" id="UP000424462">
    <property type="component" value="Chromosome"/>
</dbReference>
<dbReference type="InterPro" id="IPR036188">
    <property type="entry name" value="FAD/NAD-bd_sf"/>
</dbReference>
<dbReference type="EMBL" id="CP046455">
    <property type="protein sequence ID" value="QGU06911.1"/>
    <property type="molecule type" value="Genomic_DNA"/>
</dbReference>
<accession>A0A6B8W356</accession>
<dbReference type="PROSITE" id="PS51296">
    <property type="entry name" value="RIESKE"/>
    <property type="match status" value="1"/>
</dbReference>
<dbReference type="SUPFAM" id="SSF51905">
    <property type="entry name" value="FAD/NAD(P)-binding domain"/>
    <property type="match status" value="1"/>
</dbReference>
<evidence type="ECO:0000256" key="2">
    <source>
        <dbReference type="ARBA" id="ARBA00022723"/>
    </source>
</evidence>
<dbReference type="CDD" id="cd03477">
    <property type="entry name" value="Rieske_YhfW_C"/>
    <property type="match status" value="1"/>
</dbReference>
<keyword evidence="4" id="KW-0411">Iron-sulfur</keyword>
<keyword evidence="1" id="KW-0001">2Fe-2S</keyword>
<dbReference type="InterPro" id="IPR005805">
    <property type="entry name" value="Rieske_Fe-S_prot_C"/>
</dbReference>
<evidence type="ECO:0000256" key="3">
    <source>
        <dbReference type="ARBA" id="ARBA00023004"/>
    </source>
</evidence>
<dbReference type="GO" id="GO:0016705">
    <property type="term" value="F:oxidoreductase activity, acting on paired donors, with incorporation or reduction of molecular oxygen"/>
    <property type="evidence" value="ECO:0007669"/>
    <property type="project" value="UniProtKB-ARBA"/>
</dbReference>
<keyword evidence="5" id="KW-1015">Disulfide bond</keyword>
<dbReference type="Gene3D" id="3.30.9.10">
    <property type="entry name" value="D-Amino Acid Oxidase, subunit A, domain 2"/>
    <property type="match status" value="1"/>
</dbReference>
<dbReference type="InterPro" id="IPR017941">
    <property type="entry name" value="Rieske_2Fe-2S"/>
</dbReference>
<evidence type="ECO:0000256" key="4">
    <source>
        <dbReference type="ARBA" id="ARBA00023014"/>
    </source>
</evidence>
<dbReference type="InterPro" id="IPR038010">
    <property type="entry name" value="YhfW_C"/>
</dbReference>
<dbReference type="PANTHER" id="PTHR13847:SF274">
    <property type="entry name" value="RIESKE 2FE-2S IRON-SULFUR PROTEIN YHFW-RELATED"/>
    <property type="match status" value="1"/>
</dbReference>
<dbReference type="Pfam" id="PF00355">
    <property type="entry name" value="Rieske"/>
    <property type="match status" value="1"/>
</dbReference>
<proteinExistence type="predicted"/>
<evidence type="ECO:0000259" key="6">
    <source>
        <dbReference type="PROSITE" id="PS51296"/>
    </source>
</evidence>
<name>A0A6B8W356_9CORY</name>
<dbReference type="GO" id="GO:0005737">
    <property type="term" value="C:cytoplasm"/>
    <property type="evidence" value="ECO:0007669"/>
    <property type="project" value="TreeGrafter"/>
</dbReference>
<reference evidence="7 8" key="1">
    <citation type="submission" date="2019-11" db="EMBL/GenBank/DDBJ databases">
        <title>Complete genome sequence of Corynebacterium kalinowskii 1959, a novel Corynebacterium species isolated from soil of a small paddock in Vilsendorf, Germany.</title>
        <authorList>
            <person name="Schaffert L."/>
            <person name="Ruwe M."/>
            <person name="Milse J."/>
            <person name="Hanuschka K."/>
            <person name="Ortseifen V."/>
            <person name="Droste J."/>
            <person name="Brandt D."/>
            <person name="Schlueter L."/>
            <person name="Kutter Y."/>
            <person name="Vinke S."/>
            <person name="Viehoefer P."/>
            <person name="Jacob L."/>
            <person name="Luebke N.-C."/>
            <person name="Schulte-Berndt E."/>
            <person name="Hain C."/>
            <person name="Linder M."/>
            <person name="Schmidt P."/>
            <person name="Wollenschlaeger L."/>
            <person name="Luttermann T."/>
            <person name="Thieme E."/>
            <person name="Hassa J."/>
            <person name="Haak M."/>
            <person name="Wittchen M."/>
            <person name="Mentz A."/>
            <person name="Persicke M."/>
            <person name="Busche T."/>
            <person name="Ruckert C."/>
        </authorList>
    </citation>
    <scope>NUCLEOTIDE SEQUENCE [LARGE SCALE GENOMIC DNA]</scope>
    <source>
        <strain evidence="7 8">2039</strain>
    </source>
</reference>
<dbReference type="Gene3D" id="2.102.10.10">
    <property type="entry name" value="Rieske [2Fe-2S] iron-sulphur domain"/>
    <property type="match status" value="1"/>
</dbReference>
<dbReference type="AlphaFoldDB" id="A0A6B8W356"/>
<dbReference type="RefSeq" id="WP_156230472.1">
    <property type="nucleotide sequence ID" value="NZ_CP046455.1"/>
</dbReference>
<keyword evidence="3" id="KW-0408">Iron</keyword>
<evidence type="ECO:0000313" key="8">
    <source>
        <dbReference type="Proteomes" id="UP000424462"/>
    </source>
</evidence>
<dbReference type="GO" id="GO:0004497">
    <property type="term" value="F:monooxygenase activity"/>
    <property type="evidence" value="ECO:0007669"/>
    <property type="project" value="UniProtKB-ARBA"/>
</dbReference>
<gene>
    <name evidence="7" type="primary">puuB</name>
    <name evidence="7" type="ORF">COCCU_04825</name>
</gene>
<keyword evidence="8" id="KW-1185">Reference proteome</keyword>
<feature type="domain" description="Rieske" evidence="6">
    <location>
        <begin position="421"/>
        <end position="507"/>
    </location>
</feature>
<dbReference type="InterPro" id="IPR006076">
    <property type="entry name" value="FAD-dep_OxRdtase"/>
</dbReference>
<dbReference type="InterPro" id="IPR036922">
    <property type="entry name" value="Rieske_2Fe-2S_sf"/>
</dbReference>
<sequence length="507" mass="54867">MAAHASQAKHASLWREAVLLREYPQLDGDRAVDVVVVGGGITGLTTALLLARQGRSVCLLEHNRIGTGTTGHTTGKVTSQHHLTYARISKTHGSDGARTYAMAMEAAKEQVAGFVEEGIDCDFRRRAAYIYATSAAERKLLDAETRAARQAGLPAVFDEDVPLPFPTLGGMRFDNQAEFHAGRYLAGLTRLATEAGVEIFEHTRGTDVDEDDHGCVVHTPHGRIQAKHVVVATLMPFLDRGGLFARAFASRSYVLTARVDSGLPGASLMSAGSPMHSIRSVPYDGGELLMVVGQGHHAGSSKAQPARYDQLGEFIQQHWNVTSFEHRWSAQDYSSDDGVPYIGRVNLRSKRVYVATGFKKWGLTAGTLAGMLITDAIRGRDNPWASLFSTTRVKPLAEAPKFLAENGRVAARMLGDRVLSLRQPEISDLLPGEGGIVNSCGQKVAGYRDDDGTLYAVSSRCTHLGCQVAWNAAERSWDCPCHASRFTVDGEILNGPATRPLPPRPTP</sequence>
<dbReference type="Pfam" id="PF01266">
    <property type="entry name" value="DAO"/>
    <property type="match status" value="1"/>
</dbReference>
<dbReference type="Gene3D" id="3.50.50.60">
    <property type="entry name" value="FAD/NAD(P)-binding domain"/>
    <property type="match status" value="1"/>
</dbReference>
<evidence type="ECO:0000256" key="1">
    <source>
        <dbReference type="ARBA" id="ARBA00022714"/>
    </source>
</evidence>
<dbReference type="GO" id="GO:0051537">
    <property type="term" value="F:2 iron, 2 sulfur cluster binding"/>
    <property type="evidence" value="ECO:0007669"/>
    <property type="project" value="UniProtKB-KW"/>
</dbReference>
<keyword evidence="7" id="KW-0560">Oxidoreductase</keyword>
<organism evidence="7 8">
    <name type="scientific">Corynebacterium occultum</name>
    <dbReference type="NCBI Taxonomy" id="2675219"/>
    <lineage>
        <taxon>Bacteria</taxon>
        <taxon>Bacillati</taxon>
        <taxon>Actinomycetota</taxon>
        <taxon>Actinomycetes</taxon>
        <taxon>Mycobacteriales</taxon>
        <taxon>Corynebacteriaceae</taxon>
        <taxon>Corynebacterium</taxon>
    </lineage>
</organism>
<evidence type="ECO:0000313" key="7">
    <source>
        <dbReference type="EMBL" id="QGU06911.1"/>
    </source>
</evidence>
<keyword evidence="2" id="KW-0479">Metal-binding</keyword>